<organism evidence="2 3">
    <name type="scientific">Nonlabens ulvanivorans</name>
    <name type="common">Persicivirga ulvanivorans</name>
    <dbReference type="NCBI Taxonomy" id="906888"/>
    <lineage>
        <taxon>Bacteria</taxon>
        <taxon>Pseudomonadati</taxon>
        <taxon>Bacteroidota</taxon>
        <taxon>Flavobacteriia</taxon>
        <taxon>Flavobacteriales</taxon>
        <taxon>Flavobacteriaceae</taxon>
        <taxon>Nonlabens</taxon>
    </lineage>
</organism>
<evidence type="ECO:0000256" key="1">
    <source>
        <dbReference type="SAM" id="Coils"/>
    </source>
</evidence>
<dbReference type="Proteomes" id="UP000239997">
    <property type="component" value="Unassembled WGS sequence"/>
</dbReference>
<reference evidence="2 3" key="1">
    <citation type="submission" date="2018-03" db="EMBL/GenBank/DDBJ databases">
        <title>Genomic Encyclopedia of Archaeal and Bacterial Type Strains, Phase II (KMG-II): from individual species to whole genera.</title>
        <authorList>
            <person name="Goeker M."/>
        </authorList>
    </citation>
    <scope>NUCLEOTIDE SEQUENCE [LARGE SCALE GENOMIC DNA]</scope>
    <source>
        <strain evidence="2 3">DSM 22727</strain>
    </source>
</reference>
<dbReference type="InterPro" id="IPR045493">
    <property type="entry name" value="DUF6435"/>
</dbReference>
<dbReference type="EMBL" id="PVNA01000004">
    <property type="protein sequence ID" value="PRX13241.1"/>
    <property type="molecule type" value="Genomic_DNA"/>
</dbReference>
<evidence type="ECO:0000313" key="2">
    <source>
        <dbReference type="EMBL" id="PRX13241.1"/>
    </source>
</evidence>
<protein>
    <recommendedName>
        <fullName evidence="4">Lacal_2735 family protein</fullName>
    </recommendedName>
</protein>
<dbReference type="GeneID" id="90596888"/>
<dbReference type="NCBIfam" id="NF033487">
    <property type="entry name" value="Lacal_2735_fam"/>
    <property type="match status" value="1"/>
</dbReference>
<gene>
    <name evidence="2" type="ORF">LY02_02302</name>
</gene>
<evidence type="ECO:0008006" key="4">
    <source>
        <dbReference type="Google" id="ProtNLM"/>
    </source>
</evidence>
<feature type="coiled-coil region" evidence="1">
    <location>
        <begin position="4"/>
        <end position="31"/>
    </location>
</feature>
<evidence type="ECO:0000313" key="3">
    <source>
        <dbReference type="Proteomes" id="UP000239997"/>
    </source>
</evidence>
<accession>A0ABX5E341</accession>
<keyword evidence="1" id="KW-0175">Coiled coil</keyword>
<dbReference type="RefSeq" id="WP_036580395.1">
    <property type="nucleotide sequence ID" value="NZ_CP136694.1"/>
</dbReference>
<sequence length="54" mass="6154">MFGLFKKKSELEKLQDEYKKLMGDFHRLSTSDRSAADAAFAKAEEIGKKMDALK</sequence>
<keyword evidence="3" id="KW-1185">Reference proteome</keyword>
<comment type="caution">
    <text evidence="2">The sequence shown here is derived from an EMBL/GenBank/DDBJ whole genome shotgun (WGS) entry which is preliminary data.</text>
</comment>
<proteinExistence type="predicted"/>
<name>A0ABX5E341_NONUL</name>